<dbReference type="STRING" id="6832.A0A553PTH9"/>
<evidence type="ECO:0000313" key="6">
    <source>
        <dbReference type="Proteomes" id="UP000318571"/>
    </source>
</evidence>
<proteinExistence type="predicted"/>
<dbReference type="InterPro" id="IPR000859">
    <property type="entry name" value="CUB_dom"/>
</dbReference>
<sequence length="376" mass="40358">MKGYRLLCVIFILFHGLCSSSQEINGTSNKALMEKRAREKKILNIFSVVQFRNSPCQSTMTLVGFGVCCVFMISTCGATVTRNCSYIKNPGFPTAYTDTASCTFTIAKCDPSVCDFRLDFDQFTLNGPSGTLELNEGDCNTDSLTSTTTSGQVTPVICGGNAGQHIYLDAGDSATGTAALNFAFTDAGSRIWDIKVTQIPCSANYKRPDGCLQYHTGIDGRLTTFNFDGVVPQHLDAQQYNVCIRQEEGYCCITYTPCATPTPSFALDPAGENDLSKAMVDAMCMEDFIRIEEGRCVGSLNGRNIFCGGILSDANDAEANCPIQDCTQPFQVGVFTNAAIAVANGVTVANGNRGENQGFPPTKDKGGTMTCSIVLK</sequence>
<dbReference type="AlphaFoldDB" id="A0A553PTH9"/>
<reference evidence="5 6" key="1">
    <citation type="journal article" date="2018" name="Nat. Ecol. Evol.">
        <title>Genomic signatures of mitonuclear coevolution across populations of Tigriopus californicus.</title>
        <authorList>
            <person name="Barreto F.S."/>
            <person name="Watson E.T."/>
            <person name="Lima T.G."/>
            <person name="Willett C.S."/>
            <person name="Edmands S."/>
            <person name="Li W."/>
            <person name="Burton R.S."/>
        </authorList>
    </citation>
    <scope>NUCLEOTIDE SEQUENCE [LARGE SCALE GENOMIC DNA]</scope>
    <source>
        <strain evidence="5 6">San Diego</strain>
    </source>
</reference>
<keyword evidence="1" id="KW-1015">Disulfide bond</keyword>
<evidence type="ECO:0000256" key="1">
    <source>
        <dbReference type="ARBA" id="ARBA00023157"/>
    </source>
</evidence>
<dbReference type="Gene3D" id="2.60.120.290">
    <property type="entry name" value="Spermadhesin, CUB domain"/>
    <property type="match status" value="1"/>
</dbReference>
<gene>
    <name evidence="5" type="ORF">TCAL_09387</name>
</gene>
<dbReference type="OMA" id="NDAEANC"/>
<evidence type="ECO:0000313" key="5">
    <source>
        <dbReference type="EMBL" id="TRY80964.1"/>
    </source>
</evidence>
<feature type="domain" description="CUB" evidence="4">
    <location>
        <begin position="76"/>
        <end position="208"/>
    </location>
</feature>
<dbReference type="Pfam" id="PF26080">
    <property type="entry name" value="CUB_animal"/>
    <property type="match status" value="1"/>
</dbReference>
<dbReference type="PANTHER" id="PTHR33236">
    <property type="entry name" value="INTRAFLAGELLAR TRANSPORT PROTEIN 122 FAMILY PROTEIN-RELATED"/>
    <property type="match status" value="1"/>
</dbReference>
<dbReference type="InterPro" id="IPR035914">
    <property type="entry name" value="Sperma_CUB_dom_sf"/>
</dbReference>
<dbReference type="SUPFAM" id="SSF49854">
    <property type="entry name" value="Spermadhesin, CUB domain"/>
    <property type="match status" value="1"/>
</dbReference>
<feature type="chain" id="PRO_5021956114" description="CUB domain-containing protein" evidence="3">
    <location>
        <begin position="21"/>
        <end position="376"/>
    </location>
</feature>
<dbReference type="EMBL" id="VCGU01000001">
    <property type="protein sequence ID" value="TRY80964.1"/>
    <property type="molecule type" value="Genomic_DNA"/>
</dbReference>
<keyword evidence="3" id="KW-0732">Signal</keyword>
<evidence type="ECO:0000259" key="4">
    <source>
        <dbReference type="PROSITE" id="PS01180"/>
    </source>
</evidence>
<evidence type="ECO:0000256" key="3">
    <source>
        <dbReference type="SAM" id="SignalP"/>
    </source>
</evidence>
<comment type="caution">
    <text evidence="5">The sequence shown here is derived from an EMBL/GenBank/DDBJ whole genome shotgun (WGS) entry which is preliminary data.</text>
</comment>
<comment type="caution">
    <text evidence="2">Lacks conserved residue(s) required for the propagation of feature annotation.</text>
</comment>
<organism evidence="5 6">
    <name type="scientific">Tigriopus californicus</name>
    <name type="common">Marine copepod</name>
    <dbReference type="NCBI Taxonomy" id="6832"/>
    <lineage>
        <taxon>Eukaryota</taxon>
        <taxon>Metazoa</taxon>
        <taxon>Ecdysozoa</taxon>
        <taxon>Arthropoda</taxon>
        <taxon>Crustacea</taxon>
        <taxon>Multicrustacea</taxon>
        <taxon>Hexanauplia</taxon>
        <taxon>Copepoda</taxon>
        <taxon>Harpacticoida</taxon>
        <taxon>Harpacticidae</taxon>
        <taxon>Tigriopus</taxon>
    </lineage>
</organism>
<evidence type="ECO:0000256" key="2">
    <source>
        <dbReference type="PROSITE-ProRule" id="PRU00059"/>
    </source>
</evidence>
<dbReference type="InterPro" id="IPR058698">
    <property type="entry name" value="CUB_metazoa"/>
</dbReference>
<dbReference type="PANTHER" id="PTHR33236:SF4">
    <property type="entry name" value="CUB DOMAIN-CONTAINING PROTEIN"/>
    <property type="match status" value="1"/>
</dbReference>
<protein>
    <recommendedName>
        <fullName evidence="4">CUB domain-containing protein</fullName>
    </recommendedName>
</protein>
<dbReference type="Proteomes" id="UP000318571">
    <property type="component" value="Chromosome 12"/>
</dbReference>
<accession>A0A553PTH9</accession>
<dbReference type="PROSITE" id="PS01180">
    <property type="entry name" value="CUB"/>
    <property type="match status" value="1"/>
</dbReference>
<feature type="signal peptide" evidence="3">
    <location>
        <begin position="1"/>
        <end position="20"/>
    </location>
</feature>
<name>A0A553PTH9_TIGCA</name>
<keyword evidence="6" id="KW-1185">Reference proteome</keyword>